<keyword evidence="2" id="KW-1185">Reference proteome</keyword>
<evidence type="ECO:0000313" key="1">
    <source>
        <dbReference type="EMBL" id="KAJ8867247.1"/>
    </source>
</evidence>
<reference evidence="1 2" key="1">
    <citation type="submission" date="2023-02" db="EMBL/GenBank/DDBJ databases">
        <title>LHISI_Scaffold_Assembly.</title>
        <authorList>
            <person name="Stuart O.P."/>
            <person name="Cleave R."/>
            <person name="Magrath M.J.L."/>
            <person name="Mikheyev A.S."/>
        </authorList>
    </citation>
    <scope>NUCLEOTIDE SEQUENCE [LARGE SCALE GENOMIC DNA]</scope>
    <source>
        <strain evidence="1">Daus_M_001</strain>
        <tissue evidence="1">Leg muscle</tissue>
    </source>
</reference>
<evidence type="ECO:0000313" key="2">
    <source>
        <dbReference type="Proteomes" id="UP001159363"/>
    </source>
</evidence>
<organism evidence="1 2">
    <name type="scientific">Dryococelus australis</name>
    <dbReference type="NCBI Taxonomy" id="614101"/>
    <lineage>
        <taxon>Eukaryota</taxon>
        <taxon>Metazoa</taxon>
        <taxon>Ecdysozoa</taxon>
        <taxon>Arthropoda</taxon>
        <taxon>Hexapoda</taxon>
        <taxon>Insecta</taxon>
        <taxon>Pterygota</taxon>
        <taxon>Neoptera</taxon>
        <taxon>Polyneoptera</taxon>
        <taxon>Phasmatodea</taxon>
        <taxon>Verophasmatodea</taxon>
        <taxon>Anareolatae</taxon>
        <taxon>Phasmatidae</taxon>
        <taxon>Eurycanthinae</taxon>
        <taxon>Dryococelus</taxon>
    </lineage>
</organism>
<accession>A0ABQ9G465</accession>
<comment type="caution">
    <text evidence="1">The sequence shown here is derived from an EMBL/GenBank/DDBJ whole genome shotgun (WGS) entry which is preliminary data.</text>
</comment>
<dbReference type="Proteomes" id="UP001159363">
    <property type="component" value="Chromosome 14"/>
</dbReference>
<name>A0ABQ9G465_9NEOP</name>
<dbReference type="EMBL" id="JARBHB010000015">
    <property type="protein sequence ID" value="KAJ8867247.1"/>
    <property type="molecule type" value="Genomic_DNA"/>
</dbReference>
<proteinExistence type="predicted"/>
<gene>
    <name evidence="1" type="ORF">PR048_031046</name>
</gene>
<sequence>MDCPDSLRRVFEFCTLVSHLDFNLARSQSSAGLVPGAPHSQSENGYACIKGSASPFRLCTCVLCVTRAPVVREPAPKVFGKLRLSSSLCVCCRWLANKETTWALDSWRLYFIHCKKITISYFILCSENKTLGKCVPLITLRKLGAAVAERLDYPPHKKANRVQSPAGPIPDFRLWESSRTMQLVSGFSRGSSVSSSLSFRRCSILTSVALIDSQDLAVKSRPIRSESPLYTTVGTAILLVSVSPLTALLLVHTTLDILTVLYNVHRWLVIIHWGRRDDYASSEITENTCKGSPACMVFLAGKGGSYKGSTGTRYKSSIASTRRALNWRAVFS</sequence>
<protein>
    <submittedName>
        <fullName evidence="1">Uncharacterized protein</fullName>
    </submittedName>
</protein>